<dbReference type="PIRSF" id="PIRSF000097">
    <property type="entry name" value="AKR"/>
    <property type="match status" value="1"/>
</dbReference>
<evidence type="ECO:0000256" key="4">
    <source>
        <dbReference type="PIRSR" id="PIRSR000097-3"/>
    </source>
</evidence>
<dbReference type="InterPro" id="IPR020471">
    <property type="entry name" value="AKR"/>
</dbReference>
<dbReference type="FunFam" id="3.20.20.100:FF:000002">
    <property type="entry name" value="2,5-diketo-D-gluconic acid reductase A"/>
    <property type="match status" value="1"/>
</dbReference>
<name>I7M894_TETTS</name>
<sequence length="323" mass="37636">MDQEKKIINQDIKYVQLNNGYKMPLLGLGTQPYDIVTRVTVEEMTTLLSNALDFGYRNFDTAKQYRNEVEIGQAFQNIFQQGKYKREDVFITTKLFPFKIEKKIKEVVQNSLDQLQTSYIDLYLIQWSFTPVLTNFDGSVAVNHRPIHEVWRELEECVELGMIRSIGVANFNCQMVLDLLSYAKIKPVVNQIEVTPYLPQIDLINFLKRCKIETVAISPLGRAGCFENTPEGMKIKLLEEDIFKQIAQKHKKSVVQVILRCLVQREIMMIPKTAKLDRLKENSEIFDFELTEEDMKQIYSLENGTRAINLKHSQWFGYVPIFD</sequence>
<keyword evidence="1" id="KW-0560">Oxidoreductase</keyword>
<dbReference type="SUPFAM" id="SSF51430">
    <property type="entry name" value="NAD(P)-linked oxidoreductase"/>
    <property type="match status" value="1"/>
</dbReference>
<dbReference type="PROSITE" id="PS00063">
    <property type="entry name" value="ALDOKETO_REDUCTASE_3"/>
    <property type="match status" value="1"/>
</dbReference>
<evidence type="ECO:0000313" key="7">
    <source>
        <dbReference type="Proteomes" id="UP000009168"/>
    </source>
</evidence>
<dbReference type="Pfam" id="PF00248">
    <property type="entry name" value="Aldo_ket_red"/>
    <property type="match status" value="1"/>
</dbReference>
<dbReference type="CDD" id="cd19071">
    <property type="entry name" value="AKR_AKR1-5-like"/>
    <property type="match status" value="1"/>
</dbReference>
<dbReference type="AlphaFoldDB" id="I7M894"/>
<dbReference type="OMA" id="LWNSQHH"/>
<feature type="binding site" evidence="3">
    <location>
        <position position="148"/>
    </location>
    <ligand>
        <name>substrate</name>
    </ligand>
</feature>
<dbReference type="STRING" id="312017.I7M894"/>
<dbReference type="GO" id="GO:0016616">
    <property type="term" value="F:oxidoreductase activity, acting on the CH-OH group of donors, NAD or NADP as acceptor"/>
    <property type="evidence" value="ECO:0007669"/>
    <property type="project" value="UniProtKB-ARBA"/>
</dbReference>
<dbReference type="RefSeq" id="XP_001017663.1">
    <property type="nucleotide sequence ID" value="XM_001017663.1"/>
</dbReference>
<dbReference type="GeneID" id="7824395"/>
<dbReference type="Gene3D" id="3.20.20.100">
    <property type="entry name" value="NADP-dependent oxidoreductase domain"/>
    <property type="match status" value="1"/>
</dbReference>
<evidence type="ECO:0000256" key="2">
    <source>
        <dbReference type="PIRSR" id="PIRSR000097-1"/>
    </source>
</evidence>
<feature type="active site" description="Proton donor" evidence="2">
    <location>
        <position position="65"/>
    </location>
</feature>
<evidence type="ECO:0000259" key="5">
    <source>
        <dbReference type="Pfam" id="PF00248"/>
    </source>
</evidence>
<gene>
    <name evidence="6" type="ORF">TTHERM_00339990</name>
</gene>
<dbReference type="InterPro" id="IPR018170">
    <property type="entry name" value="Aldo/ket_reductase_CS"/>
</dbReference>
<dbReference type="OrthoDB" id="416253at2759"/>
<dbReference type="InterPro" id="IPR023210">
    <property type="entry name" value="NADP_OxRdtase_dom"/>
</dbReference>
<feature type="domain" description="NADP-dependent oxidoreductase" evidence="5">
    <location>
        <begin position="26"/>
        <end position="301"/>
    </location>
</feature>
<evidence type="ECO:0000313" key="6">
    <source>
        <dbReference type="EMBL" id="EAR97418.1"/>
    </source>
</evidence>
<dbReference type="Proteomes" id="UP000009168">
    <property type="component" value="Unassembled WGS sequence"/>
</dbReference>
<organism evidence="6 7">
    <name type="scientific">Tetrahymena thermophila (strain SB210)</name>
    <dbReference type="NCBI Taxonomy" id="312017"/>
    <lineage>
        <taxon>Eukaryota</taxon>
        <taxon>Sar</taxon>
        <taxon>Alveolata</taxon>
        <taxon>Ciliophora</taxon>
        <taxon>Intramacronucleata</taxon>
        <taxon>Oligohymenophorea</taxon>
        <taxon>Hymenostomatida</taxon>
        <taxon>Tetrahymenina</taxon>
        <taxon>Tetrahymenidae</taxon>
        <taxon>Tetrahymena</taxon>
    </lineage>
</organism>
<accession>I7M894</accession>
<evidence type="ECO:0000256" key="1">
    <source>
        <dbReference type="ARBA" id="ARBA00023002"/>
    </source>
</evidence>
<protein>
    <submittedName>
        <fullName evidence="6">Aldo/keto reductase family oxidoreductase</fullName>
    </submittedName>
</protein>
<dbReference type="EMBL" id="GG662666">
    <property type="protein sequence ID" value="EAR97418.1"/>
    <property type="molecule type" value="Genomic_DNA"/>
</dbReference>
<proteinExistence type="predicted"/>
<dbReference type="InterPro" id="IPR036812">
    <property type="entry name" value="NAD(P)_OxRdtase_dom_sf"/>
</dbReference>
<dbReference type="PANTHER" id="PTHR11732">
    <property type="entry name" value="ALDO/KETO REDUCTASE"/>
    <property type="match status" value="1"/>
</dbReference>
<dbReference type="KEGG" id="tet:TTHERM_00339990"/>
<evidence type="ECO:0000256" key="3">
    <source>
        <dbReference type="PIRSR" id="PIRSR000097-2"/>
    </source>
</evidence>
<dbReference type="InParanoid" id="I7M894"/>
<keyword evidence="7" id="KW-1185">Reference proteome</keyword>
<dbReference type="HOGENOM" id="CLU_023205_0_0_1"/>
<dbReference type="eggNOG" id="KOG1577">
    <property type="taxonomic scope" value="Eukaryota"/>
</dbReference>
<reference evidence="7" key="1">
    <citation type="journal article" date="2006" name="PLoS Biol.">
        <title>Macronuclear genome sequence of the ciliate Tetrahymena thermophila, a model eukaryote.</title>
        <authorList>
            <person name="Eisen J.A."/>
            <person name="Coyne R.S."/>
            <person name="Wu M."/>
            <person name="Wu D."/>
            <person name="Thiagarajan M."/>
            <person name="Wortman J.R."/>
            <person name="Badger J.H."/>
            <person name="Ren Q."/>
            <person name="Amedeo P."/>
            <person name="Jones K.M."/>
            <person name="Tallon L.J."/>
            <person name="Delcher A.L."/>
            <person name="Salzberg S.L."/>
            <person name="Silva J.C."/>
            <person name="Haas B.J."/>
            <person name="Majoros W.H."/>
            <person name="Farzad M."/>
            <person name="Carlton J.M."/>
            <person name="Smith R.K. Jr."/>
            <person name="Garg J."/>
            <person name="Pearlman R.E."/>
            <person name="Karrer K.M."/>
            <person name="Sun L."/>
            <person name="Manning G."/>
            <person name="Elde N.C."/>
            <person name="Turkewitz A.P."/>
            <person name="Asai D.J."/>
            <person name="Wilkes D.E."/>
            <person name="Wang Y."/>
            <person name="Cai H."/>
            <person name="Collins K."/>
            <person name="Stewart B.A."/>
            <person name="Lee S.R."/>
            <person name="Wilamowska K."/>
            <person name="Weinberg Z."/>
            <person name="Ruzzo W.L."/>
            <person name="Wloga D."/>
            <person name="Gaertig J."/>
            <person name="Frankel J."/>
            <person name="Tsao C.-C."/>
            <person name="Gorovsky M.A."/>
            <person name="Keeling P.J."/>
            <person name="Waller R.F."/>
            <person name="Patron N.J."/>
            <person name="Cherry J.M."/>
            <person name="Stover N.A."/>
            <person name="Krieger C.J."/>
            <person name="del Toro C."/>
            <person name="Ryder H.F."/>
            <person name="Williamson S.C."/>
            <person name="Barbeau R.A."/>
            <person name="Hamilton E.P."/>
            <person name="Orias E."/>
        </authorList>
    </citation>
    <scope>NUCLEOTIDE SEQUENCE [LARGE SCALE GENOMIC DNA]</scope>
    <source>
        <strain evidence="7">SB210</strain>
    </source>
</reference>
<feature type="site" description="Lowers pKa of active site Tyr" evidence="4">
    <location>
        <position position="94"/>
    </location>
</feature>
<dbReference type="PRINTS" id="PR00069">
    <property type="entry name" value="ALDKETRDTASE"/>
</dbReference>